<dbReference type="EMBL" id="DAKRPA010000124">
    <property type="protein sequence ID" value="DAZ97837.1"/>
    <property type="molecule type" value="Genomic_DNA"/>
</dbReference>
<protein>
    <submittedName>
        <fullName evidence="2">Uncharacterized protein</fullName>
    </submittedName>
</protein>
<name>A0AAV2YS53_9STRA</name>
<evidence type="ECO:0000256" key="1">
    <source>
        <dbReference type="SAM" id="MobiDB-lite"/>
    </source>
</evidence>
<evidence type="ECO:0000313" key="3">
    <source>
        <dbReference type="Proteomes" id="UP001146120"/>
    </source>
</evidence>
<feature type="region of interest" description="Disordered" evidence="1">
    <location>
        <begin position="1"/>
        <end position="45"/>
    </location>
</feature>
<keyword evidence="3" id="KW-1185">Reference proteome</keyword>
<accession>A0AAV2YS53</accession>
<reference evidence="2" key="1">
    <citation type="submission" date="2022-11" db="EMBL/GenBank/DDBJ databases">
        <authorList>
            <person name="Morgan W.R."/>
            <person name="Tartar A."/>
        </authorList>
    </citation>
    <scope>NUCLEOTIDE SEQUENCE</scope>
    <source>
        <strain evidence="2">ARSEF 373</strain>
    </source>
</reference>
<evidence type="ECO:0000313" key="2">
    <source>
        <dbReference type="EMBL" id="DAZ97837.1"/>
    </source>
</evidence>
<comment type="caution">
    <text evidence="2">The sequence shown here is derived from an EMBL/GenBank/DDBJ whole genome shotgun (WGS) entry which is preliminary data.</text>
</comment>
<dbReference type="AlphaFoldDB" id="A0AAV2YS53"/>
<reference evidence="2" key="2">
    <citation type="journal article" date="2023" name="Microbiol Resour">
        <title>Decontamination and Annotation of the Draft Genome Sequence of the Oomycete Lagenidium giganteum ARSEF 373.</title>
        <authorList>
            <person name="Morgan W.R."/>
            <person name="Tartar A."/>
        </authorList>
    </citation>
    <scope>NUCLEOTIDE SEQUENCE</scope>
    <source>
        <strain evidence="2">ARSEF 373</strain>
    </source>
</reference>
<sequence length="88" mass="9795">MTKATKRRRDSNSDSDGEDAASVKQARVQPTQEIRSVDGGDDATDDAGLRVAVLVPFRANHAVQARQVQLDQFVPHMTAYMKQLTRIR</sequence>
<proteinExistence type="predicted"/>
<organism evidence="2 3">
    <name type="scientific">Lagenidium giganteum</name>
    <dbReference type="NCBI Taxonomy" id="4803"/>
    <lineage>
        <taxon>Eukaryota</taxon>
        <taxon>Sar</taxon>
        <taxon>Stramenopiles</taxon>
        <taxon>Oomycota</taxon>
        <taxon>Peronosporomycetes</taxon>
        <taxon>Pythiales</taxon>
        <taxon>Pythiaceae</taxon>
    </lineage>
</organism>
<dbReference type="Proteomes" id="UP001146120">
    <property type="component" value="Unassembled WGS sequence"/>
</dbReference>
<gene>
    <name evidence="2" type="ORF">N0F65_002507</name>
</gene>